<feature type="domain" description="EF-hand" evidence="3">
    <location>
        <begin position="80"/>
        <end position="115"/>
    </location>
</feature>
<organism evidence="4 5">
    <name type="scientific">Priapulus caudatus</name>
    <name type="common">Priapulid worm</name>
    <dbReference type="NCBI Taxonomy" id="37621"/>
    <lineage>
        <taxon>Eukaryota</taxon>
        <taxon>Metazoa</taxon>
        <taxon>Ecdysozoa</taxon>
        <taxon>Scalidophora</taxon>
        <taxon>Priapulida</taxon>
        <taxon>Priapulimorpha</taxon>
        <taxon>Priapulimorphida</taxon>
        <taxon>Priapulidae</taxon>
        <taxon>Priapulus</taxon>
    </lineage>
</organism>
<evidence type="ECO:0000313" key="4">
    <source>
        <dbReference type="Proteomes" id="UP000695022"/>
    </source>
</evidence>
<dbReference type="SUPFAM" id="SSF47473">
    <property type="entry name" value="EF-hand"/>
    <property type="match status" value="1"/>
</dbReference>
<dbReference type="SMART" id="SM00054">
    <property type="entry name" value="EFh"/>
    <property type="match status" value="2"/>
</dbReference>
<dbReference type="Gene3D" id="1.10.238.10">
    <property type="entry name" value="EF-hand"/>
    <property type="match status" value="1"/>
</dbReference>
<evidence type="ECO:0000259" key="3">
    <source>
        <dbReference type="PROSITE" id="PS50222"/>
    </source>
</evidence>
<dbReference type="PROSITE" id="PS50222">
    <property type="entry name" value="EF_HAND_2"/>
    <property type="match status" value="2"/>
</dbReference>
<dbReference type="RefSeq" id="XP_014678898.1">
    <property type="nucleotide sequence ID" value="XM_014823412.1"/>
</dbReference>
<dbReference type="PANTHER" id="PTHR23050">
    <property type="entry name" value="CALCIUM BINDING PROTEIN"/>
    <property type="match status" value="1"/>
</dbReference>
<reference evidence="5" key="1">
    <citation type="submission" date="2025-08" db="UniProtKB">
        <authorList>
            <consortium name="RefSeq"/>
        </authorList>
    </citation>
    <scope>IDENTIFICATION</scope>
</reference>
<dbReference type="Proteomes" id="UP000695022">
    <property type="component" value="Unplaced"/>
</dbReference>
<keyword evidence="2" id="KW-0106">Calcium</keyword>
<dbReference type="InterPro" id="IPR050145">
    <property type="entry name" value="Centrin_CML-like"/>
</dbReference>
<accession>A0ABM1F377</accession>
<dbReference type="InterPro" id="IPR002048">
    <property type="entry name" value="EF_hand_dom"/>
</dbReference>
<protein>
    <submittedName>
        <fullName evidence="5">Calmodulin-like</fullName>
    </submittedName>
</protein>
<evidence type="ECO:0000256" key="1">
    <source>
        <dbReference type="ARBA" id="ARBA00022737"/>
    </source>
</evidence>
<dbReference type="InterPro" id="IPR018247">
    <property type="entry name" value="EF_Hand_1_Ca_BS"/>
</dbReference>
<keyword evidence="4" id="KW-1185">Reference proteome</keyword>
<gene>
    <name evidence="5" type="primary">LOC106818742</name>
</gene>
<dbReference type="CDD" id="cd00051">
    <property type="entry name" value="EFh"/>
    <property type="match status" value="1"/>
</dbReference>
<evidence type="ECO:0000256" key="2">
    <source>
        <dbReference type="ARBA" id="ARBA00022837"/>
    </source>
</evidence>
<name>A0ABM1F377_PRICU</name>
<evidence type="ECO:0000313" key="5">
    <source>
        <dbReference type="RefSeq" id="XP_014678898.1"/>
    </source>
</evidence>
<dbReference type="GeneID" id="106818742"/>
<dbReference type="Pfam" id="PF13499">
    <property type="entry name" value="EF-hand_7"/>
    <property type="match status" value="1"/>
</dbReference>
<dbReference type="PROSITE" id="PS00018">
    <property type="entry name" value="EF_HAND_1"/>
    <property type="match status" value="2"/>
</dbReference>
<dbReference type="InterPro" id="IPR011992">
    <property type="entry name" value="EF-hand-dom_pair"/>
</dbReference>
<sequence length="150" mass="17081">MRVADYRTVFNSWGGDSSRGLSVDDLERLLRRLLSGRSVPSVQNIRLIACDMIGALDTSGCTLSFQAFVDYMATKRFMRDIDFEYTEAFRLFDRDGNGKLDREELRLIIRKLNPDVTDMTIAEMVKSADADGDGNIDYEEFVKLASAKRF</sequence>
<proteinExistence type="predicted"/>
<feature type="domain" description="EF-hand" evidence="3">
    <location>
        <begin position="116"/>
        <end position="150"/>
    </location>
</feature>
<keyword evidence="1" id="KW-0677">Repeat</keyword>